<feature type="chain" id="PRO_5017972526" evidence="4">
    <location>
        <begin position="24"/>
        <end position="822"/>
    </location>
</feature>
<sequence length="822" mass="92166">MKSNFMLLILSLLLIGNSFNGQAQTTPTQINEKGKVTGVVLKSGNKPVEFATVTLLKVKDSSLVKGAIADIEGKYVFEGIAEGQYLVAAANMGMKKNFSQAIKVNGSPVKVPAILLGEETRSLKEVNVTGKRPFIEQKADKMVVNVENSIVAAGGTALEVLQQSPGIQVDKDDNISMRGKNGVIIMIDGKPTNMTPQDVALLLKNMPSSNIDQIELIANPSAKYDAAGNAGIINIKLKKNSNFGTNGSVNATYGQGALPRGNAGINLNHRNKNINVYGSYNYNYNRQFEALDIYRDNIENNGRIVFDQHSNLNKTSQYHGAKAGIDWFLNKNHTLGVMVNVAGNRWKGDGASQTWIGNGERVDSSLKTITVNTQNMNRQSYNLNYKGKLDSTGKELNIDLDYSRNAENQYSDLYSGYMDAHGKIYFRGDTTRSQQPSVINIKTAKIDYTHPLKNNAKFEAGIKLSFVNSDNNSRFDSLRYGNWEYDYNRSNYFIYKENVNAAYINFSKQFKKFGVQAGLRAEQTNVEGNSVTLKQVNDTSYLNFFPSIFLSYAAGKDHQWGVSYSRRLQRPSYDDLNPFEFYLDRYTKAGGNPNLRPQYSSNFDITHTFKSILSTAIGYSHTTDMLSRILEPGVDPETGDTTIMVYKYMNVAKKDNINLNISAPFPITKWWNSFTTLSVFYNAFETTVQKELIKRASGGFFGNTQHTFTLGKGYTAEASFWYNSAQISQEGLFKMNPMYAFNLGFQKTVLKKKGTIRLNVNDVFNTQRFGGTYNVTNREVKLANRWDSRQVRATFTYRFGNSNVKEARNRKTGLEDEQNRVK</sequence>
<comment type="caution">
    <text evidence="6">The sequence shown here is derived from an EMBL/GenBank/DDBJ whole genome shotgun (WGS) entry which is preliminary data.</text>
</comment>
<dbReference type="Gene3D" id="2.40.170.20">
    <property type="entry name" value="TonB-dependent receptor, beta-barrel domain"/>
    <property type="match status" value="1"/>
</dbReference>
<dbReference type="SUPFAM" id="SSF56935">
    <property type="entry name" value="Porins"/>
    <property type="match status" value="1"/>
</dbReference>
<keyword evidence="3" id="KW-0998">Cell outer membrane</keyword>
<dbReference type="PANTHER" id="PTHR40980:SF4">
    <property type="entry name" value="TONB-DEPENDENT RECEPTOR-LIKE BETA-BARREL DOMAIN-CONTAINING PROTEIN"/>
    <property type="match status" value="1"/>
</dbReference>
<protein>
    <submittedName>
        <fullName evidence="6">TonB-dependent receptor</fullName>
    </submittedName>
</protein>
<keyword evidence="4" id="KW-0732">Signal</keyword>
<evidence type="ECO:0000313" key="6">
    <source>
        <dbReference type="EMBL" id="RPD41627.1"/>
    </source>
</evidence>
<dbReference type="InterPro" id="IPR008969">
    <property type="entry name" value="CarboxyPept-like_regulatory"/>
</dbReference>
<evidence type="ECO:0000313" key="7">
    <source>
        <dbReference type="Proteomes" id="UP000279089"/>
    </source>
</evidence>
<evidence type="ECO:0000256" key="4">
    <source>
        <dbReference type="SAM" id="SignalP"/>
    </source>
</evidence>
<accession>A0A3N4MIJ8</accession>
<dbReference type="Proteomes" id="UP000279089">
    <property type="component" value="Unassembled WGS sequence"/>
</dbReference>
<dbReference type="GO" id="GO:0009279">
    <property type="term" value="C:cell outer membrane"/>
    <property type="evidence" value="ECO:0007669"/>
    <property type="project" value="UniProtKB-SubCell"/>
</dbReference>
<organism evidence="6 7">
    <name type="scientific">Chitinophaga barathri</name>
    <dbReference type="NCBI Taxonomy" id="1647451"/>
    <lineage>
        <taxon>Bacteria</taxon>
        <taxon>Pseudomonadati</taxon>
        <taxon>Bacteroidota</taxon>
        <taxon>Chitinophagia</taxon>
        <taxon>Chitinophagales</taxon>
        <taxon>Chitinophagaceae</taxon>
        <taxon>Chitinophaga</taxon>
    </lineage>
</organism>
<dbReference type="Pfam" id="PF14905">
    <property type="entry name" value="OMP_b-brl_3"/>
    <property type="match status" value="1"/>
</dbReference>
<dbReference type="InterPro" id="IPR037066">
    <property type="entry name" value="Plug_dom_sf"/>
</dbReference>
<keyword evidence="2" id="KW-0472">Membrane</keyword>
<dbReference type="PANTHER" id="PTHR40980">
    <property type="entry name" value="PLUG DOMAIN-CONTAINING PROTEIN"/>
    <property type="match status" value="1"/>
</dbReference>
<dbReference type="RefSeq" id="WP_123864617.1">
    <property type="nucleotide sequence ID" value="NZ_QXZY01000005.1"/>
</dbReference>
<evidence type="ECO:0000256" key="3">
    <source>
        <dbReference type="ARBA" id="ARBA00023237"/>
    </source>
</evidence>
<dbReference type="Gene3D" id="2.170.130.10">
    <property type="entry name" value="TonB-dependent receptor, plug domain"/>
    <property type="match status" value="1"/>
</dbReference>
<feature type="signal peptide" evidence="4">
    <location>
        <begin position="1"/>
        <end position="23"/>
    </location>
</feature>
<keyword evidence="7" id="KW-1185">Reference proteome</keyword>
<dbReference type="SUPFAM" id="SSF49464">
    <property type="entry name" value="Carboxypeptidase regulatory domain-like"/>
    <property type="match status" value="1"/>
</dbReference>
<keyword evidence="6" id="KW-0675">Receptor</keyword>
<dbReference type="InterPro" id="IPR041700">
    <property type="entry name" value="OMP_b-brl_3"/>
</dbReference>
<reference evidence="7" key="1">
    <citation type="submission" date="2018-11" db="EMBL/GenBank/DDBJ databases">
        <title>Chitinophaga lutea sp.nov., isolate from arsenic contaminated soil.</title>
        <authorList>
            <person name="Zong Y."/>
        </authorList>
    </citation>
    <scope>NUCLEOTIDE SEQUENCE [LARGE SCALE GENOMIC DNA]</scope>
    <source>
        <strain evidence="7">YLT18</strain>
    </source>
</reference>
<name>A0A3N4MIJ8_9BACT</name>
<dbReference type="AlphaFoldDB" id="A0A3N4MIJ8"/>
<dbReference type="InterPro" id="IPR036942">
    <property type="entry name" value="Beta-barrel_TonB_sf"/>
</dbReference>
<dbReference type="Gene3D" id="2.60.40.1120">
    <property type="entry name" value="Carboxypeptidase-like, regulatory domain"/>
    <property type="match status" value="1"/>
</dbReference>
<evidence type="ECO:0000259" key="5">
    <source>
        <dbReference type="Pfam" id="PF14905"/>
    </source>
</evidence>
<evidence type="ECO:0000256" key="1">
    <source>
        <dbReference type="ARBA" id="ARBA00004442"/>
    </source>
</evidence>
<comment type="subcellular location">
    <subcellularLocation>
        <location evidence="1">Cell outer membrane</location>
    </subcellularLocation>
</comment>
<gene>
    <name evidence="6" type="ORF">EG028_09985</name>
</gene>
<proteinExistence type="predicted"/>
<evidence type="ECO:0000256" key="2">
    <source>
        <dbReference type="ARBA" id="ARBA00023136"/>
    </source>
</evidence>
<feature type="domain" description="Outer membrane protein beta-barrel" evidence="5">
    <location>
        <begin position="388"/>
        <end position="797"/>
    </location>
</feature>
<dbReference type="EMBL" id="RMBX01000004">
    <property type="protein sequence ID" value="RPD41627.1"/>
    <property type="molecule type" value="Genomic_DNA"/>
</dbReference>